<organism evidence="2 3">
    <name type="scientific">Candidozyma haemuli</name>
    <dbReference type="NCBI Taxonomy" id="45357"/>
    <lineage>
        <taxon>Eukaryota</taxon>
        <taxon>Fungi</taxon>
        <taxon>Dikarya</taxon>
        <taxon>Ascomycota</taxon>
        <taxon>Saccharomycotina</taxon>
        <taxon>Pichiomycetes</taxon>
        <taxon>Metschnikowiaceae</taxon>
        <taxon>Candidozyma</taxon>
    </lineage>
</organism>
<dbReference type="OrthoDB" id="10253476at2759"/>
<proteinExistence type="predicted"/>
<dbReference type="Pfam" id="PF23579">
    <property type="entry name" value="ARM_TBCD"/>
    <property type="match status" value="1"/>
</dbReference>
<dbReference type="GO" id="GO:0007023">
    <property type="term" value="P:post-chaperonin tubulin folding pathway"/>
    <property type="evidence" value="ECO:0007669"/>
    <property type="project" value="InterPro"/>
</dbReference>
<dbReference type="AlphaFoldDB" id="A0A2V1AQZ7"/>
<dbReference type="InterPro" id="IPR058033">
    <property type="entry name" value="ARM_TBCD_2nd"/>
</dbReference>
<evidence type="ECO:0000259" key="1">
    <source>
        <dbReference type="Pfam" id="PF25767"/>
    </source>
</evidence>
<dbReference type="EMBL" id="PKFO01000003">
    <property type="protein sequence ID" value="PVH20215.1"/>
    <property type="molecule type" value="Genomic_DNA"/>
</dbReference>
<dbReference type="STRING" id="45357.A0A2V1AQZ7"/>
<keyword evidence="3" id="KW-1185">Reference proteome</keyword>
<dbReference type="SUPFAM" id="SSF48371">
    <property type="entry name" value="ARM repeat"/>
    <property type="match status" value="1"/>
</dbReference>
<dbReference type="GeneID" id="37007329"/>
<protein>
    <recommendedName>
        <fullName evidence="1">Tubulin-folding cofactor D ARM repeats domain-containing protein</fullName>
    </recommendedName>
</protein>
<dbReference type="InterPro" id="IPR016024">
    <property type="entry name" value="ARM-type_fold"/>
</dbReference>
<dbReference type="GO" id="GO:0007021">
    <property type="term" value="P:tubulin complex assembly"/>
    <property type="evidence" value="ECO:0007669"/>
    <property type="project" value="InterPro"/>
</dbReference>
<evidence type="ECO:0000313" key="2">
    <source>
        <dbReference type="EMBL" id="PVH20215.1"/>
    </source>
</evidence>
<dbReference type="RefSeq" id="XP_025341155.1">
    <property type="nucleotide sequence ID" value="XM_025485690.1"/>
</dbReference>
<dbReference type="PANTHER" id="PTHR12658">
    <property type="entry name" value="BETA-TUBULIN COFACTOR D"/>
    <property type="match status" value="1"/>
</dbReference>
<dbReference type="VEuPathDB" id="FungiDB:CXQ85_001998"/>
<dbReference type="Proteomes" id="UP000244309">
    <property type="component" value="Unassembled WGS sequence"/>
</dbReference>
<dbReference type="GO" id="GO:0000226">
    <property type="term" value="P:microtubule cytoskeleton organization"/>
    <property type="evidence" value="ECO:0007669"/>
    <property type="project" value="TreeGrafter"/>
</dbReference>
<gene>
    <name evidence="2" type="ORF">CXQ85_001998</name>
</gene>
<dbReference type="GO" id="GO:0048487">
    <property type="term" value="F:beta-tubulin binding"/>
    <property type="evidence" value="ECO:0007669"/>
    <property type="project" value="InterPro"/>
</dbReference>
<sequence length="1049" mass="118569">MTTISKESRHTEINQEISGLLRSTNERLDSGLPLDQIELLCGPCIAKVKDLVTEFESSPKRLDEYLQQHVDVLSCIYFKSEPGSVLASLTSSCFYQLCVVRSYKHVVGFLSNDVSLGQTLISRIQNKGIGEFETYLLLLWLASFTMVPFPLENIRSGLSSFLYDVSIENLQKYGSASMTQKISAVLLSRLLTRSDGAEQLKMYLSTCCESWPEWDHGRKLGHLMALKLILKHSSSTAVAALAPEIYEKIVLMDLSAIKFHLDTSIPNTNILYIMGILSRLARFYLISADYQKVSGIVNNLINDILNPLSSRFDITLRETMAKCLSKIVSFLRLRAVNYAQQLIWFITKQLRIPELESRPTSYNPDLTIDSTNLSVTKYHTALLFYGFLGLNRVLHAEFVPILLSLTHKIIQGSQIRDASCFCLWALFRSLSQDDFKVLLTNKSMVHDTWADILRVLLCDEDYTIRRCALPVLQEFIGRFGPLLASSVESSEQQRRLLVERTTLLLDSDKALTGTDLVKCGYSASLMVPTLVDVLSSKEVSFGYYYRCSSLLVELIEAESNGDGFTVGLDVSQDGSEYQAVLYESLQAGNLLCLLPLGGLLRSRKLDIQPFSLRLDTNSVLSHHSEFGHKVCHLYWYSSRLAADEGDIEAQEAFWALLVPVITNESSLKGDFKPVVLTSTDISSSIPILGEVFEDIRKRVKLGSVLIARQLPWKNLNEPQLQQMMLLVSDKTVDAETRAALIENNPRLTANGTTFTYKPEFPFLDLLDDYTLTNKGDVGSQIRFACLRHFQDHQGPIDDSVKYKLVRLAAESMDSVRSMAFSLLTGETYESVRPITYEEYFHKLFTFYGNLPEQHRPAFWEGVVHSVAGLKVSKALANSAFRQLLIWYDSALDSDRQEMISILLRQLKLAKPFPQLDQRTQKTLLATLNLFVKLFDASLAFPDQWNPNALFVRAYNLQLNAPAMRTALVLQIFHYLSVLPSEVTSKARQRVCQIYLQAKTPQIRRLAQETLFEIVNDLAPSNKTLLDFTEPSYKLTPKDCKVLETQLMCI</sequence>
<feature type="domain" description="Tubulin-folding cofactor D ARM repeats" evidence="1">
    <location>
        <begin position="409"/>
        <end position="480"/>
    </location>
</feature>
<dbReference type="Gene3D" id="1.25.10.10">
    <property type="entry name" value="Leucine-rich Repeat Variant"/>
    <property type="match status" value="1"/>
</dbReference>
<dbReference type="GO" id="GO:0005096">
    <property type="term" value="F:GTPase activator activity"/>
    <property type="evidence" value="ECO:0007669"/>
    <property type="project" value="InterPro"/>
</dbReference>
<dbReference type="Pfam" id="PF25767">
    <property type="entry name" value="ARM_TBCD_2nd"/>
    <property type="match status" value="1"/>
</dbReference>
<comment type="caution">
    <text evidence="2">The sequence shown here is derived from an EMBL/GenBank/DDBJ whole genome shotgun (WGS) entry which is preliminary data.</text>
</comment>
<reference evidence="2 3" key="1">
    <citation type="submission" date="2017-12" db="EMBL/GenBank/DDBJ databases">
        <title>Genome Sequence of a Multidrug-Resistant Candida haemulonii Isolate from a Patient with Chronic Leg Ulcers in Israel.</title>
        <authorList>
            <person name="Chow N.A."/>
            <person name="Gade L."/>
            <person name="Batra D."/>
            <person name="Rowe L.A."/>
            <person name="Ben-Ami R."/>
            <person name="Loparev V.N."/>
            <person name="Litvintseva A.P."/>
        </authorList>
    </citation>
    <scope>NUCLEOTIDE SEQUENCE [LARGE SCALE GENOMIC DNA]</scope>
    <source>
        <strain evidence="2 3">B11899</strain>
    </source>
</reference>
<name>A0A2V1AQZ7_9ASCO</name>
<dbReference type="PANTHER" id="PTHR12658:SF0">
    <property type="entry name" value="TUBULIN-SPECIFIC CHAPERONE D"/>
    <property type="match status" value="1"/>
</dbReference>
<dbReference type="InterPro" id="IPR033162">
    <property type="entry name" value="TBCD"/>
</dbReference>
<dbReference type="InterPro" id="IPR011989">
    <property type="entry name" value="ARM-like"/>
</dbReference>
<evidence type="ECO:0000313" key="3">
    <source>
        <dbReference type="Proteomes" id="UP000244309"/>
    </source>
</evidence>
<accession>A0A2V1AQZ7</accession>